<dbReference type="Gene3D" id="1.10.10.10">
    <property type="entry name" value="Winged helix-like DNA-binding domain superfamily/Winged helix DNA-binding domain"/>
    <property type="match status" value="1"/>
</dbReference>
<evidence type="ECO:0000259" key="3">
    <source>
        <dbReference type="Pfam" id="PF04545"/>
    </source>
</evidence>
<dbReference type="Pfam" id="PF04545">
    <property type="entry name" value="Sigma70_r4"/>
    <property type="match status" value="1"/>
</dbReference>
<dbReference type="GO" id="GO:0003700">
    <property type="term" value="F:DNA-binding transcription factor activity"/>
    <property type="evidence" value="ECO:0007669"/>
    <property type="project" value="InterPro"/>
</dbReference>
<dbReference type="InterPro" id="IPR013324">
    <property type="entry name" value="RNA_pol_sigma_r3/r4-like"/>
</dbReference>
<dbReference type="SUPFAM" id="SSF88659">
    <property type="entry name" value="Sigma3 and sigma4 domains of RNA polymerase sigma factors"/>
    <property type="match status" value="1"/>
</dbReference>
<dbReference type="InterPro" id="IPR000943">
    <property type="entry name" value="RNA_pol_sigma70"/>
</dbReference>
<dbReference type="InterPro" id="IPR050239">
    <property type="entry name" value="Sigma-70_RNA_pol_init_factors"/>
</dbReference>
<evidence type="ECO:0000256" key="1">
    <source>
        <dbReference type="SAM" id="Phobius"/>
    </source>
</evidence>
<sequence>MRNEKRGRDERLPIVKTCFGLGFSFTQIAWAMRVSRATITKDMRAFGGEGAFPDRTARENAFGCALEYYAMLESKRSRGDGSEKDGELSDVIGKLLGADAIIEFLRGVVATMMKLGVPCHRQEHAGYARLLRSIFGEEPDVQVASRYADFEVKYFREEYLRGIAFGEIPAPVSLAGVKQDMLDRYVTAERRREIAPVWPEKKTVEAAFNAVLETLSKREQEVIKRRLGIGGECETLKGIALTLKVTEERIRQIEEEALLKLRHPSRSERLAWLSSSQPYEEDFVPDELSVNPWLFKSVDELELSVRAARCLRDASIGTIGELVQKRGHDLLVAKNFGRRSLREIKKLLLEHGLALGIEFPRELKMLIKKRKQK</sequence>
<evidence type="ECO:0008006" key="6">
    <source>
        <dbReference type="Google" id="ProtNLM"/>
    </source>
</evidence>
<dbReference type="InterPro" id="IPR007630">
    <property type="entry name" value="RNA_pol_sigma70_r4"/>
</dbReference>
<dbReference type="PRINTS" id="PR00046">
    <property type="entry name" value="SIGMA70FCT"/>
</dbReference>
<evidence type="ECO:0000313" key="5">
    <source>
        <dbReference type="Proteomes" id="UP000176650"/>
    </source>
</evidence>
<feature type="transmembrane region" description="Helical" evidence="1">
    <location>
        <begin position="12"/>
        <end position="32"/>
    </location>
</feature>
<dbReference type="GO" id="GO:0003677">
    <property type="term" value="F:DNA binding"/>
    <property type="evidence" value="ECO:0007669"/>
    <property type="project" value="InterPro"/>
</dbReference>
<gene>
    <name evidence="4" type="ORF">A2988_04400</name>
</gene>
<dbReference type="STRING" id="1797298.A2988_04400"/>
<dbReference type="Proteomes" id="UP000176650">
    <property type="component" value="Unassembled WGS sequence"/>
</dbReference>
<dbReference type="AlphaFoldDB" id="A0A1F5BVS1"/>
<dbReference type="SUPFAM" id="SSF47789">
    <property type="entry name" value="C-terminal domain of RNA polymerase alpha subunit"/>
    <property type="match status" value="1"/>
</dbReference>
<feature type="domain" description="RNA polymerase alpha subunit C-terminal" evidence="2">
    <location>
        <begin position="292"/>
        <end position="348"/>
    </location>
</feature>
<accession>A0A1F5BVS1</accession>
<dbReference type="InterPro" id="IPR011260">
    <property type="entry name" value="RNAP_asu_C"/>
</dbReference>
<dbReference type="EMBL" id="MEYS01000001">
    <property type="protein sequence ID" value="OGD34709.1"/>
    <property type="molecule type" value="Genomic_DNA"/>
</dbReference>
<proteinExistence type="predicted"/>
<organism evidence="4 5">
    <name type="scientific">Candidatus Azambacteria bacterium RIFCSPLOWO2_01_FULL_46_25</name>
    <dbReference type="NCBI Taxonomy" id="1797298"/>
    <lineage>
        <taxon>Bacteria</taxon>
        <taxon>Candidatus Azamiibacteriota</taxon>
    </lineage>
</organism>
<dbReference type="Gene3D" id="1.10.150.20">
    <property type="entry name" value="5' to 3' exonuclease, C-terminal subdomain"/>
    <property type="match status" value="1"/>
</dbReference>
<dbReference type="PANTHER" id="PTHR30603">
    <property type="entry name" value="RNA POLYMERASE SIGMA FACTOR RPO"/>
    <property type="match status" value="1"/>
</dbReference>
<dbReference type="InterPro" id="IPR036388">
    <property type="entry name" value="WH-like_DNA-bd_sf"/>
</dbReference>
<protein>
    <recommendedName>
        <fullName evidence="6">RNA polymerase sigma-70 domain-containing protein</fullName>
    </recommendedName>
</protein>
<evidence type="ECO:0000313" key="4">
    <source>
        <dbReference type="EMBL" id="OGD34709.1"/>
    </source>
</evidence>
<reference evidence="4 5" key="1">
    <citation type="journal article" date="2016" name="Nat. Commun.">
        <title>Thousands of microbial genomes shed light on interconnected biogeochemical processes in an aquifer system.</title>
        <authorList>
            <person name="Anantharaman K."/>
            <person name="Brown C.T."/>
            <person name="Hug L.A."/>
            <person name="Sharon I."/>
            <person name="Castelle C.J."/>
            <person name="Probst A.J."/>
            <person name="Thomas B.C."/>
            <person name="Singh A."/>
            <person name="Wilkins M.J."/>
            <person name="Karaoz U."/>
            <person name="Brodie E.L."/>
            <person name="Williams K.H."/>
            <person name="Hubbard S.S."/>
            <person name="Banfield J.F."/>
        </authorList>
    </citation>
    <scope>NUCLEOTIDE SEQUENCE [LARGE SCALE GENOMIC DNA]</scope>
</reference>
<dbReference type="GO" id="GO:0006352">
    <property type="term" value="P:DNA-templated transcription initiation"/>
    <property type="evidence" value="ECO:0007669"/>
    <property type="project" value="InterPro"/>
</dbReference>
<dbReference type="PANTHER" id="PTHR30603:SF60">
    <property type="entry name" value="RNA POLYMERASE SIGMA FACTOR RPOD"/>
    <property type="match status" value="1"/>
</dbReference>
<evidence type="ECO:0000259" key="2">
    <source>
        <dbReference type="Pfam" id="PF03118"/>
    </source>
</evidence>
<name>A0A1F5BVS1_9BACT</name>
<dbReference type="GO" id="GO:0003899">
    <property type="term" value="F:DNA-directed RNA polymerase activity"/>
    <property type="evidence" value="ECO:0007669"/>
    <property type="project" value="InterPro"/>
</dbReference>
<keyword evidence="1" id="KW-0472">Membrane</keyword>
<dbReference type="Pfam" id="PF03118">
    <property type="entry name" value="RNA_pol_A_CTD"/>
    <property type="match status" value="1"/>
</dbReference>
<keyword evidence="1" id="KW-1133">Transmembrane helix</keyword>
<keyword evidence="1" id="KW-0812">Transmembrane</keyword>
<comment type="caution">
    <text evidence="4">The sequence shown here is derived from an EMBL/GenBank/DDBJ whole genome shotgun (WGS) entry which is preliminary data.</text>
</comment>
<feature type="domain" description="RNA polymerase sigma-70 region 4" evidence="3">
    <location>
        <begin position="211"/>
        <end position="263"/>
    </location>
</feature>